<accession>A0A1J0KUS8</accession>
<keyword evidence="4" id="KW-0997">Cell inner membrane</keyword>
<name>A0A1J0KUS8_9GAMM</name>
<dbReference type="Gene3D" id="1.20.1740.10">
    <property type="entry name" value="Amino acid/polyamine transporter I"/>
    <property type="match status" value="1"/>
</dbReference>
<keyword evidence="8 9" id="KW-0472">Membrane</keyword>
<dbReference type="GO" id="GO:0005886">
    <property type="term" value="C:plasma membrane"/>
    <property type="evidence" value="ECO:0007669"/>
    <property type="project" value="UniProtKB-SubCell"/>
</dbReference>
<dbReference type="Proteomes" id="UP000182521">
    <property type="component" value="Chromosome"/>
</dbReference>
<evidence type="ECO:0000256" key="8">
    <source>
        <dbReference type="ARBA" id="ARBA00023136"/>
    </source>
</evidence>
<keyword evidence="11" id="KW-1185">Reference proteome</keyword>
<proteinExistence type="predicted"/>
<evidence type="ECO:0000256" key="2">
    <source>
        <dbReference type="ARBA" id="ARBA00022448"/>
    </source>
</evidence>
<dbReference type="InterPro" id="IPR018227">
    <property type="entry name" value="Amino_acid_transport_2"/>
</dbReference>
<dbReference type="Pfam" id="PF03222">
    <property type="entry name" value="Trp_Tyr_perm"/>
    <property type="match status" value="1"/>
</dbReference>
<dbReference type="GO" id="GO:0003333">
    <property type="term" value="P:amino acid transmembrane transport"/>
    <property type="evidence" value="ECO:0007669"/>
    <property type="project" value="InterPro"/>
</dbReference>
<organism evidence="10 11">
    <name type="scientific">Francisella frigiditurris</name>
    <dbReference type="NCBI Taxonomy" id="1542390"/>
    <lineage>
        <taxon>Bacteria</taxon>
        <taxon>Pseudomonadati</taxon>
        <taxon>Pseudomonadota</taxon>
        <taxon>Gammaproteobacteria</taxon>
        <taxon>Thiotrichales</taxon>
        <taxon>Francisellaceae</taxon>
        <taxon>Francisella</taxon>
    </lineage>
</organism>
<evidence type="ECO:0000256" key="7">
    <source>
        <dbReference type="ARBA" id="ARBA00022989"/>
    </source>
</evidence>
<dbReference type="InterPro" id="IPR013059">
    <property type="entry name" value="Trp_tyr_transpt"/>
</dbReference>
<evidence type="ECO:0000256" key="5">
    <source>
        <dbReference type="ARBA" id="ARBA00022692"/>
    </source>
</evidence>
<feature type="transmembrane region" description="Helical" evidence="9">
    <location>
        <begin position="340"/>
        <end position="360"/>
    </location>
</feature>
<reference evidence="11" key="1">
    <citation type="submission" date="2014-10" db="EMBL/GenBank/DDBJ databases">
        <authorList>
            <person name="Kuske C.R."/>
            <person name="Challacombe J.F."/>
            <person name="Daligault H.E."/>
            <person name="Davenport K.W."/>
            <person name="Johnson S.L."/>
            <person name="Siddaramappa S."/>
            <person name="Petersen J.M."/>
        </authorList>
    </citation>
    <scope>NUCLEOTIDE SEQUENCE [LARGE SCALE GENOMIC DNA]</scope>
    <source>
        <strain evidence="11">CA97-1460</strain>
    </source>
</reference>
<sequence length="400" mass="44740">MFSKSFGSVLLIIGTTIGAGMLSLPLIVASCGFFTAIVLLIMSWSVMYLMALKLLKVCSEYPLGVNFTTMMESRSSRAYQLFFTVVYMLLLYSLMSAYTTQGASLIEAIGQAATKDASSDINTAVSAIIFILIFSSFMYSYKISDYANRTFVFLKLVFFILCLGWMVVYINPDYLKVTPLSILALVFAWPTLLPSFGFQNIIPVLYEYQEGDINSIRKSILIGSLSVLFIYILWLLLCLALIPQAGEHSYQSIFAKGNSLGDFVAEIKMITSSATIQLFLNVFVNVAIITSFLCVGISLMHYIRDIFSRFNRKINYINVSLLTFIPPLIFTIFYPKGFILALQYAAIFAVIVFVFTPMLLDKENKIRLPNMYAAILGGLVIVCQIISLVFTVNPFANFFA</sequence>
<feature type="transmembrane region" description="Helical" evidence="9">
    <location>
        <begin position="372"/>
        <end position="392"/>
    </location>
</feature>
<dbReference type="PANTHER" id="PTHR46997:SF2">
    <property type="entry name" value="TYROSINE-SPECIFIC TRANSPORT SYSTEM"/>
    <property type="match status" value="1"/>
</dbReference>
<dbReference type="PROSITE" id="PS51257">
    <property type="entry name" value="PROKAR_LIPOPROTEIN"/>
    <property type="match status" value="1"/>
</dbReference>
<keyword evidence="3" id="KW-1003">Cell membrane</keyword>
<feature type="transmembrane region" description="Helical" evidence="9">
    <location>
        <begin position="121"/>
        <end position="139"/>
    </location>
</feature>
<evidence type="ECO:0000256" key="6">
    <source>
        <dbReference type="ARBA" id="ARBA00022970"/>
    </source>
</evidence>
<dbReference type="KEGG" id="frc:KX01_225"/>
<keyword evidence="6" id="KW-0029">Amino-acid transport</keyword>
<feature type="transmembrane region" description="Helical" evidence="9">
    <location>
        <begin position="220"/>
        <end position="242"/>
    </location>
</feature>
<feature type="transmembrane region" description="Helical" evidence="9">
    <location>
        <begin position="315"/>
        <end position="334"/>
    </location>
</feature>
<evidence type="ECO:0000256" key="4">
    <source>
        <dbReference type="ARBA" id="ARBA00022519"/>
    </source>
</evidence>
<keyword evidence="2" id="KW-0813">Transport</keyword>
<evidence type="ECO:0000256" key="9">
    <source>
        <dbReference type="SAM" id="Phobius"/>
    </source>
</evidence>
<dbReference type="AlphaFoldDB" id="A0A1J0KUS8"/>
<protein>
    <submittedName>
        <fullName evidence="10">Tryptophan/tyrosine permease family protein</fullName>
    </submittedName>
</protein>
<feature type="transmembrane region" description="Helical" evidence="9">
    <location>
        <begin position="151"/>
        <end position="170"/>
    </location>
</feature>
<dbReference type="RefSeq" id="WP_071663246.1">
    <property type="nucleotide sequence ID" value="NZ_CP009654.1"/>
</dbReference>
<dbReference type="PRINTS" id="PR00166">
    <property type="entry name" value="AROAAPRMEASE"/>
</dbReference>
<gene>
    <name evidence="10" type="ORF">KX01_225</name>
</gene>
<keyword evidence="7 9" id="KW-1133">Transmembrane helix</keyword>
<dbReference type="PANTHER" id="PTHR46997">
    <property type="entry name" value="LOW AFFINITY TRYPTOPHAN PERMEASE-RELATED"/>
    <property type="match status" value="1"/>
</dbReference>
<keyword evidence="5 9" id="KW-0812">Transmembrane</keyword>
<feature type="transmembrane region" description="Helical" evidence="9">
    <location>
        <begin position="278"/>
        <end position="303"/>
    </location>
</feature>
<dbReference type="OrthoDB" id="18749at2"/>
<feature type="transmembrane region" description="Helical" evidence="9">
    <location>
        <begin position="182"/>
        <end position="208"/>
    </location>
</feature>
<feature type="transmembrane region" description="Helical" evidence="9">
    <location>
        <begin position="76"/>
        <end position="95"/>
    </location>
</feature>
<dbReference type="GO" id="GO:0015173">
    <property type="term" value="F:aromatic amino acid transmembrane transporter activity"/>
    <property type="evidence" value="ECO:0007669"/>
    <property type="project" value="InterPro"/>
</dbReference>
<evidence type="ECO:0000313" key="11">
    <source>
        <dbReference type="Proteomes" id="UP000182521"/>
    </source>
</evidence>
<feature type="transmembrane region" description="Helical" evidence="9">
    <location>
        <begin position="33"/>
        <end position="55"/>
    </location>
</feature>
<evidence type="ECO:0000256" key="3">
    <source>
        <dbReference type="ARBA" id="ARBA00022475"/>
    </source>
</evidence>
<evidence type="ECO:0000313" key="10">
    <source>
        <dbReference type="EMBL" id="APC97434.1"/>
    </source>
</evidence>
<evidence type="ECO:0000256" key="1">
    <source>
        <dbReference type="ARBA" id="ARBA00004429"/>
    </source>
</evidence>
<feature type="transmembrane region" description="Helical" evidence="9">
    <location>
        <begin position="7"/>
        <end position="27"/>
    </location>
</feature>
<dbReference type="EMBL" id="CP009654">
    <property type="protein sequence ID" value="APC97434.1"/>
    <property type="molecule type" value="Genomic_DNA"/>
</dbReference>
<dbReference type="STRING" id="1542390.KX01_225"/>
<comment type="subcellular location">
    <subcellularLocation>
        <location evidence="1">Cell inner membrane</location>
        <topology evidence="1">Multi-pass membrane protein</topology>
    </subcellularLocation>
</comment>